<reference evidence="6" key="2">
    <citation type="submission" date="2021-12" db="EMBL/GenBank/DDBJ databases">
        <title>Resequencing data analysis of finger millet.</title>
        <authorList>
            <person name="Hatakeyama M."/>
            <person name="Aluri S."/>
            <person name="Balachadran M.T."/>
            <person name="Sivarajan S.R."/>
            <person name="Poveda L."/>
            <person name="Shimizu-Inatsugi R."/>
            <person name="Schlapbach R."/>
            <person name="Sreeman S.M."/>
            <person name="Shimizu K.K."/>
        </authorList>
    </citation>
    <scope>NUCLEOTIDE SEQUENCE</scope>
</reference>
<gene>
    <name evidence="6" type="primary">ga26889</name>
    <name evidence="6" type="ORF">PR202_ga26889</name>
</gene>
<keyword evidence="4" id="KW-0732">Signal</keyword>
<accession>A0AAV5DEG9</accession>
<sequence>MMMRSLLLLLVAALAVFPAGTEATWTTVKNPRDLVITQVGRFCVLVYNLPHGTSFQFVRVVRGETERLPTGGTNYRLELEVAATRGARPKPYECLVWGVPGSRANTWKLQSFKPIAA</sequence>
<evidence type="ECO:0000256" key="4">
    <source>
        <dbReference type="SAM" id="SignalP"/>
    </source>
</evidence>
<evidence type="ECO:0000256" key="2">
    <source>
        <dbReference type="ARBA" id="ARBA00022690"/>
    </source>
</evidence>
<evidence type="ECO:0000313" key="6">
    <source>
        <dbReference type="EMBL" id="GJN08928.1"/>
    </source>
</evidence>
<dbReference type="InterPro" id="IPR046350">
    <property type="entry name" value="Cystatin_sf"/>
</dbReference>
<dbReference type="SUPFAM" id="SSF54403">
    <property type="entry name" value="Cystatin/monellin"/>
    <property type="match status" value="1"/>
</dbReference>
<feature type="signal peptide" evidence="4">
    <location>
        <begin position="1"/>
        <end position="23"/>
    </location>
</feature>
<dbReference type="InterPro" id="IPR027214">
    <property type="entry name" value="Cystatin"/>
</dbReference>
<comment type="caution">
    <text evidence="6">The sequence shown here is derived from an EMBL/GenBank/DDBJ whole genome shotgun (WGS) entry which is preliminary data.</text>
</comment>
<dbReference type="Proteomes" id="UP001054889">
    <property type="component" value="Unassembled WGS sequence"/>
</dbReference>
<protein>
    <recommendedName>
        <fullName evidence="5">Cystatin domain-containing protein</fullName>
    </recommendedName>
</protein>
<dbReference type="EMBL" id="BQKI01000015">
    <property type="protein sequence ID" value="GJN08928.1"/>
    <property type="molecule type" value="Genomic_DNA"/>
</dbReference>
<dbReference type="Gene3D" id="3.10.450.10">
    <property type="match status" value="1"/>
</dbReference>
<feature type="chain" id="PRO_5043349363" description="Cystatin domain-containing protein" evidence="4">
    <location>
        <begin position="24"/>
        <end position="117"/>
    </location>
</feature>
<name>A0AAV5DEG9_ELECO</name>
<comment type="similarity">
    <text evidence="1">Belongs to the cystatin family. Phytocystatin subfamily.</text>
</comment>
<keyword evidence="3" id="KW-0789">Thiol protease inhibitor</keyword>
<keyword evidence="2" id="KW-0646">Protease inhibitor</keyword>
<feature type="domain" description="Cystatin" evidence="5">
    <location>
        <begin position="29"/>
        <end position="114"/>
    </location>
</feature>
<dbReference type="InterPro" id="IPR000010">
    <property type="entry name" value="Cystatin_dom"/>
</dbReference>
<evidence type="ECO:0000259" key="5">
    <source>
        <dbReference type="Pfam" id="PF16845"/>
    </source>
</evidence>
<organism evidence="6 7">
    <name type="scientific">Eleusine coracana subsp. coracana</name>
    <dbReference type="NCBI Taxonomy" id="191504"/>
    <lineage>
        <taxon>Eukaryota</taxon>
        <taxon>Viridiplantae</taxon>
        <taxon>Streptophyta</taxon>
        <taxon>Embryophyta</taxon>
        <taxon>Tracheophyta</taxon>
        <taxon>Spermatophyta</taxon>
        <taxon>Magnoliopsida</taxon>
        <taxon>Liliopsida</taxon>
        <taxon>Poales</taxon>
        <taxon>Poaceae</taxon>
        <taxon>PACMAD clade</taxon>
        <taxon>Chloridoideae</taxon>
        <taxon>Cynodonteae</taxon>
        <taxon>Eleusininae</taxon>
        <taxon>Eleusine</taxon>
    </lineage>
</organism>
<keyword evidence="7" id="KW-1185">Reference proteome</keyword>
<evidence type="ECO:0000313" key="7">
    <source>
        <dbReference type="Proteomes" id="UP001054889"/>
    </source>
</evidence>
<evidence type="ECO:0000256" key="3">
    <source>
        <dbReference type="ARBA" id="ARBA00022704"/>
    </source>
</evidence>
<evidence type="ECO:0000256" key="1">
    <source>
        <dbReference type="ARBA" id="ARBA00007233"/>
    </source>
</evidence>
<dbReference type="PANTHER" id="PTHR47116">
    <property type="entry name" value="PHLOEM FILAMENT PROTEIN"/>
    <property type="match status" value="1"/>
</dbReference>
<reference evidence="6" key="1">
    <citation type="journal article" date="2018" name="DNA Res.">
        <title>Multiple hybrid de novo genome assembly of finger millet, an orphan allotetraploid crop.</title>
        <authorList>
            <person name="Hatakeyama M."/>
            <person name="Aluri S."/>
            <person name="Balachadran M.T."/>
            <person name="Sivarajan S.R."/>
            <person name="Patrignani A."/>
            <person name="Gruter S."/>
            <person name="Poveda L."/>
            <person name="Shimizu-Inatsugi R."/>
            <person name="Baeten J."/>
            <person name="Francoijs K.J."/>
            <person name="Nataraja K.N."/>
            <person name="Reddy Y.A.N."/>
            <person name="Phadnis S."/>
            <person name="Ravikumar R.L."/>
            <person name="Schlapbach R."/>
            <person name="Sreeman S.M."/>
            <person name="Shimizu K.K."/>
        </authorList>
    </citation>
    <scope>NUCLEOTIDE SEQUENCE</scope>
</reference>
<proteinExistence type="inferred from homology"/>
<dbReference type="GO" id="GO:0004869">
    <property type="term" value="F:cysteine-type endopeptidase inhibitor activity"/>
    <property type="evidence" value="ECO:0007669"/>
    <property type="project" value="UniProtKB-KW"/>
</dbReference>
<dbReference type="Pfam" id="PF16845">
    <property type="entry name" value="SQAPI"/>
    <property type="match status" value="1"/>
</dbReference>
<dbReference type="AlphaFoldDB" id="A0AAV5DEG9"/>